<dbReference type="EMBL" id="AJLS01000036">
    <property type="protein sequence ID" value="EKN70675.1"/>
    <property type="molecule type" value="Genomic_DNA"/>
</dbReference>
<gene>
    <name evidence="9" type="ORF">BABA_04509</name>
</gene>
<dbReference type="Pfam" id="PF03253">
    <property type="entry name" value="UT"/>
    <property type="match status" value="1"/>
</dbReference>
<dbReference type="PATRIC" id="fig|1117379.3.peg.933"/>
<dbReference type="GO" id="GO:0015204">
    <property type="term" value="F:urea transmembrane transporter activity"/>
    <property type="evidence" value="ECO:0007669"/>
    <property type="project" value="InterPro"/>
</dbReference>
<keyword evidence="10" id="KW-1185">Reference proteome</keyword>
<proteinExistence type="inferred from homology"/>
<protein>
    <submittedName>
        <fullName evidence="9">Urea transporter</fullName>
    </submittedName>
</protein>
<comment type="caution">
    <text evidence="9">The sequence shown here is derived from an EMBL/GenBank/DDBJ whole genome shotgun (WGS) entry which is preliminary data.</text>
</comment>
<sequence length="334" mass="36453">MNNHKRFNSNSTILTGKGEIIIQKNISTLISKDAIIWLIVSSLKGISQVILIENAVSGFFILTAITIASYSLGVIALFSVIIGTLIGKIGGADNTSVSQGLFGYNSLLTGMALFLFLSGDDRWLIAIIGAAITAFFTAAMIHFMRKTGIPILTFPYIILTWFLLLTTYRLTTFKISPELKPQSLSNWTLDIKGETNWLDGAVNGIGQVFFLDNNISGILLFIALFWAGWKIGLYALIGNFSALLTSYGLGGEYNLIFMGLYGYNAILTIIAVSLVFNENHKTGLLFGTLAACITVPITASVVTWLLPYGLPPLTMPFVFCTWLFLGARKVLPSF</sequence>
<keyword evidence="3" id="KW-1003">Cell membrane</keyword>
<evidence type="ECO:0000256" key="4">
    <source>
        <dbReference type="ARBA" id="ARBA00022692"/>
    </source>
</evidence>
<accession>K6CHR3</accession>
<feature type="transmembrane region" description="Helical" evidence="8">
    <location>
        <begin position="255"/>
        <end position="276"/>
    </location>
</feature>
<dbReference type="eggNOG" id="COG4413">
    <property type="taxonomic scope" value="Bacteria"/>
</dbReference>
<dbReference type="AlphaFoldDB" id="K6CHR3"/>
<dbReference type="Proteomes" id="UP000006316">
    <property type="component" value="Unassembled WGS sequence"/>
</dbReference>
<comment type="similarity">
    <text evidence="2">Belongs to the urea transporter family.</text>
</comment>
<evidence type="ECO:0000256" key="7">
    <source>
        <dbReference type="PIRSR" id="PIRSR016502-1"/>
    </source>
</evidence>
<dbReference type="PIRSF" id="PIRSF016502">
    <property type="entry name" value="Urea_transporter"/>
    <property type="match status" value="1"/>
</dbReference>
<evidence type="ECO:0000256" key="5">
    <source>
        <dbReference type="ARBA" id="ARBA00022989"/>
    </source>
</evidence>
<dbReference type="PANTHER" id="PTHR10464">
    <property type="entry name" value="UREA TRANSPORTER"/>
    <property type="match status" value="1"/>
</dbReference>
<evidence type="ECO:0000256" key="3">
    <source>
        <dbReference type="ARBA" id="ARBA00022475"/>
    </source>
</evidence>
<dbReference type="InterPro" id="IPR004937">
    <property type="entry name" value="Urea_transporter"/>
</dbReference>
<organism evidence="9 10">
    <name type="scientific">Neobacillus bataviensis LMG 21833</name>
    <dbReference type="NCBI Taxonomy" id="1117379"/>
    <lineage>
        <taxon>Bacteria</taxon>
        <taxon>Bacillati</taxon>
        <taxon>Bacillota</taxon>
        <taxon>Bacilli</taxon>
        <taxon>Bacillales</taxon>
        <taxon>Bacillaceae</taxon>
        <taxon>Neobacillus</taxon>
    </lineage>
</organism>
<feature type="site" description="Important for channel permeability" evidence="7">
    <location>
        <position position="314"/>
    </location>
</feature>
<evidence type="ECO:0000256" key="6">
    <source>
        <dbReference type="ARBA" id="ARBA00023136"/>
    </source>
</evidence>
<evidence type="ECO:0000256" key="8">
    <source>
        <dbReference type="SAM" id="Phobius"/>
    </source>
</evidence>
<dbReference type="GO" id="GO:0005886">
    <property type="term" value="C:plasma membrane"/>
    <property type="evidence" value="ECO:0007669"/>
    <property type="project" value="UniProtKB-SubCell"/>
</dbReference>
<feature type="transmembrane region" description="Helical" evidence="8">
    <location>
        <begin position="97"/>
        <end position="117"/>
    </location>
</feature>
<feature type="transmembrane region" description="Helical" evidence="8">
    <location>
        <begin position="283"/>
        <end position="307"/>
    </location>
</feature>
<feature type="transmembrane region" description="Helical" evidence="8">
    <location>
        <begin position="123"/>
        <end position="144"/>
    </location>
</feature>
<dbReference type="PANTHER" id="PTHR10464:SF4">
    <property type="entry name" value="UREA TRANSPORTER"/>
    <property type="match status" value="1"/>
</dbReference>
<dbReference type="InterPro" id="IPR029020">
    <property type="entry name" value="Ammonium/urea_transptr"/>
</dbReference>
<evidence type="ECO:0000313" key="9">
    <source>
        <dbReference type="EMBL" id="EKN70675.1"/>
    </source>
</evidence>
<name>K6CHR3_9BACI</name>
<dbReference type="Gene3D" id="1.10.3430.10">
    <property type="entry name" value="Ammonium transporter AmtB like domains"/>
    <property type="match status" value="1"/>
</dbReference>
<keyword evidence="5 8" id="KW-1133">Transmembrane helix</keyword>
<keyword evidence="6 8" id="KW-0472">Membrane</keyword>
<comment type="subcellular location">
    <subcellularLocation>
        <location evidence="1">Cell membrane</location>
        <topology evidence="1">Multi-pass membrane protein</topology>
    </subcellularLocation>
</comment>
<feature type="transmembrane region" description="Helical" evidence="8">
    <location>
        <begin position="151"/>
        <end position="171"/>
    </location>
</feature>
<evidence type="ECO:0000256" key="1">
    <source>
        <dbReference type="ARBA" id="ARBA00004651"/>
    </source>
</evidence>
<feature type="transmembrane region" description="Helical" evidence="8">
    <location>
        <begin position="58"/>
        <end position="85"/>
    </location>
</feature>
<dbReference type="OrthoDB" id="279428at2"/>
<reference evidence="9 10" key="1">
    <citation type="journal article" date="2012" name="Front. Microbiol.">
        <title>Redundancy and modularity in membrane-associated dissimilatory nitrate reduction in Bacillus.</title>
        <authorList>
            <person name="Heylen K."/>
            <person name="Keltjens J."/>
        </authorList>
    </citation>
    <scope>NUCLEOTIDE SEQUENCE [LARGE SCALE GENOMIC DNA]</scope>
    <source>
        <strain evidence="10">LMG 21833T</strain>
    </source>
</reference>
<dbReference type="STRING" id="1117379.BABA_04509"/>
<evidence type="ECO:0000256" key="2">
    <source>
        <dbReference type="ARBA" id="ARBA00005914"/>
    </source>
</evidence>
<keyword evidence="4 8" id="KW-0812">Transmembrane</keyword>
<evidence type="ECO:0000313" key="10">
    <source>
        <dbReference type="Proteomes" id="UP000006316"/>
    </source>
</evidence>